<name>A0A843V3Y5_COLES</name>
<feature type="region of interest" description="Disordered" evidence="1">
    <location>
        <begin position="139"/>
        <end position="170"/>
    </location>
</feature>
<dbReference type="AlphaFoldDB" id="A0A843V3Y5"/>
<feature type="compositionally biased region" description="Basic residues" evidence="1">
    <location>
        <begin position="139"/>
        <end position="154"/>
    </location>
</feature>
<comment type="caution">
    <text evidence="2">The sequence shown here is derived from an EMBL/GenBank/DDBJ whole genome shotgun (WGS) entry which is preliminary data.</text>
</comment>
<accession>A0A843V3Y5</accession>
<evidence type="ECO:0000256" key="1">
    <source>
        <dbReference type="SAM" id="MobiDB-lite"/>
    </source>
</evidence>
<proteinExistence type="predicted"/>
<gene>
    <name evidence="2" type="ORF">Taro_020960</name>
</gene>
<evidence type="ECO:0000313" key="3">
    <source>
        <dbReference type="Proteomes" id="UP000652761"/>
    </source>
</evidence>
<protein>
    <submittedName>
        <fullName evidence="2">Uncharacterized protein</fullName>
    </submittedName>
</protein>
<organism evidence="2 3">
    <name type="scientific">Colocasia esculenta</name>
    <name type="common">Wild taro</name>
    <name type="synonym">Arum esculentum</name>
    <dbReference type="NCBI Taxonomy" id="4460"/>
    <lineage>
        <taxon>Eukaryota</taxon>
        <taxon>Viridiplantae</taxon>
        <taxon>Streptophyta</taxon>
        <taxon>Embryophyta</taxon>
        <taxon>Tracheophyta</taxon>
        <taxon>Spermatophyta</taxon>
        <taxon>Magnoliopsida</taxon>
        <taxon>Liliopsida</taxon>
        <taxon>Araceae</taxon>
        <taxon>Aroideae</taxon>
        <taxon>Colocasieae</taxon>
        <taxon>Colocasia</taxon>
    </lineage>
</organism>
<reference evidence="2" key="1">
    <citation type="submission" date="2017-07" db="EMBL/GenBank/DDBJ databases">
        <title>Taro Niue Genome Assembly and Annotation.</title>
        <authorList>
            <person name="Atibalentja N."/>
            <person name="Keating K."/>
            <person name="Fields C.J."/>
        </authorList>
    </citation>
    <scope>NUCLEOTIDE SEQUENCE</scope>
    <source>
        <strain evidence="2">Niue_2</strain>
        <tissue evidence="2">Leaf</tissue>
    </source>
</reference>
<dbReference type="EMBL" id="NMUH01001053">
    <property type="protein sequence ID" value="MQL88404.1"/>
    <property type="molecule type" value="Genomic_DNA"/>
</dbReference>
<evidence type="ECO:0000313" key="2">
    <source>
        <dbReference type="EMBL" id="MQL88404.1"/>
    </source>
</evidence>
<sequence>MKCEQPPAHEDAVKLCQRSLKPEIKEKLLGANIWTFEHLNNTVAEIEIFFAENPTTIFGKGKPPKDKGSGSREVNAVDFSSALGKKGGKVQAEEAQVEQLRKLLGFSAYQQLPDDMVEKAINATFHNQQEEMGWIQVNAKKKSVPKKSQRKQQPRKLYPGGAAPPNGIAKEKTLQELTVLRKRIRNQKRNEKRKLKKEAIACDEYVFPSSDEEEEDLVVEEDMPIPTMATNEGPSQVSTKEKIEELVPLVTKKLSLEKERGEGIGGHDAIPLPLQVPKSLAKVMPPFEKSKDRASRKVLQALGRFPTNLSIWDALALSKELREAFIAALQEPEIYEAHVAEMKEEMYETLTASMTFTEDDMLLPSSCHNRPLYMRGQINGRDLDRILVNAVEVCVVFLDTLTPVLELYLFDFFLVERQLDLSSVTARLRGCSCVVLSGLDTGLISQ</sequence>
<dbReference type="OrthoDB" id="1738459at2759"/>
<keyword evidence="3" id="KW-1185">Reference proteome</keyword>
<dbReference type="Proteomes" id="UP000652761">
    <property type="component" value="Unassembled WGS sequence"/>
</dbReference>